<dbReference type="RefSeq" id="WP_224041432.1">
    <property type="nucleotide sequence ID" value="NZ_CAJZAH010000002.1"/>
</dbReference>
<name>A0ABN7YKS4_9BURK</name>
<sequence>MTQDESQQVEEALQAWHRWQQRQSFAEMRGMWYPSADSSCREFRSTDLWEETADMGEEADRRLDASIGEIVDRLLTGMSQEHRVAVNLHLMNRDHAVWRSARVAEVHAVYQAAKETMLPPLRLLGVVRMTEAA</sequence>
<protein>
    <submittedName>
        <fullName evidence="1">Uncharacterized protein</fullName>
    </submittedName>
</protein>
<evidence type="ECO:0000313" key="2">
    <source>
        <dbReference type="Proteomes" id="UP000721236"/>
    </source>
</evidence>
<evidence type="ECO:0000313" key="1">
    <source>
        <dbReference type="EMBL" id="CAG9172432.1"/>
    </source>
</evidence>
<dbReference type="Proteomes" id="UP000721236">
    <property type="component" value="Unassembled WGS sequence"/>
</dbReference>
<accession>A0ABN7YKS4</accession>
<keyword evidence="2" id="KW-1185">Reference proteome</keyword>
<reference evidence="1 2" key="1">
    <citation type="submission" date="2021-08" db="EMBL/GenBank/DDBJ databases">
        <authorList>
            <person name="Peeters C."/>
        </authorList>
    </citation>
    <scope>NUCLEOTIDE SEQUENCE [LARGE SCALE GENOMIC DNA]</scope>
    <source>
        <strain evidence="1 2">LMG 21510</strain>
    </source>
</reference>
<proteinExistence type="predicted"/>
<dbReference type="EMBL" id="CAJZAH010000002">
    <property type="protein sequence ID" value="CAG9172432.1"/>
    <property type="molecule type" value="Genomic_DNA"/>
</dbReference>
<comment type="caution">
    <text evidence="1">The sequence shown here is derived from an EMBL/GenBank/DDBJ whole genome shotgun (WGS) entry which is preliminary data.</text>
</comment>
<gene>
    <name evidence="1" type="ORF">LMG21510_01972</name>
</gene>
<organism evidence="1 2">
    <name type="scientific">Cupriavidus respiraculi</name>
    <dbReference type="NCBI Taxonomy" id="195930"/>
    <lineage>
        <taxon>Bacteria</taxon>
        <taxon>Pseudomonadati</taxon>
        <taxon>Pseudomonadota</taxon>
        <taxon>Betaproteobacteria</taxon>
        <taxon>Burkholderiales</taxon>
        <taxon>Burkholderiaceae</taxon>
        <taxon>Cupriavidus</taxon>
    </lineage>
</organism>